<dbReference type="GO" id="GO:0071555">
    <property type="term" value="P:cell wall organization"/>
    <property type="evidence" value="ECO:0007669"/>
    <property type="project" value="UniProtKB-KW"/>
</dbReference>
<evidence type="ECO:0000313" key="14">
    <source>
        <dbReference type="EMBL" id="MCD7107667.1"/>
    </source>
</evidence>
<dbReference type="GO" id="GO:0006508">
    <property type="term" value="P:proteolysis"/>
    <property type="evidence" value="ECO:0007669"/>
    <property type="project" value="UniProtKB-KW"/>
</dbReference>
<evidence type="ECO:0000256" key="3">
    <source>
        <dbReference type="ARBA" id="ARBA00022670"/>
    </source>
</evidence>
<sequence length="416" mass="44606">MVAIALSALTLGAFEAMAEDRALKLFFTHTGERATITFKRNGQYDAKGLAQVNRLLRDWRRNEPARMDPRLLDLVWEIYARSGAKSHINIVSAYRSPATNSMLRGRSRSSGVAKNSQHTLGKAMDFFIPGVSLAKLRAIAMQLQAGGVGYYPTSGSPFVHLDVGNVRAWPRMSRQELVRIFPDGKTLHLPSDGRALPGYDSAMTDYKRRVSATSIVVTTRAEARPPSGTTSKTGAGLVTALLPTHRSRAQEALDLQTRPVPDTRPAVFADLAALSVPVPTFRAPLVQEQTATGAQGERSATPPSTSAFVPSPLFTARAGLALAGRTLRQPTPAETTLAAGRQTAPPAWTVSGRSLLGWALARTDTLHRLALPGYLRRGVAAAAASVAVGADEISGHRRGASVPSVPFRTDRFARDG</sequence>
<dbReference type="Proteomes" id="UP001139089">
    <property type="component" value="Unassembled WGS sequence"/>
</dbReference>
<feature type="region of interest" description="Disordered" evidence="12">
    <location>
        <begin position="289"/>
        <end position="308"/>
    </location>
</feature>
<evidence type="ECO:0000256" key="10">
    <source>
        <dbReference type="ARBA" id="ARBA00093448"/>
    </source>
</evidence>
<feature type="chain" id="PRO_5040875821" description="Murein endopeptidase K" evidence="13">
    <location>
        <begin position="19"/>
        <end position="416"/>
    </location>
</feature>
<evidence type="ECO:0000256" key="5">
    <source>
        <dbReference type="ARBA" id="ARBA00022729"/>
    </source>
</evidence>
<dbReference type="EMBL" id="JAJOZR010000001">
    <property type="protein sequence ID" value="MCD7107667.1"/>
    <property type="molecule type" value="Genomic_DNA"/>
</dbReference>
<dbReference type="GO" id="GO:0046872">
    <property type="term" value="F:metal ion binding"/>
    <property type="evidence" value="ECO:0007669"/>
    <property type="project" value="UniProtKB-KW"/>
</dbReference>
<evidence type="ECO:0000256" key="7">
    <source>
        <dbReference type="ARBA" id="ARBA00022833"/>
    </source>
</evidence>
<evidence type="ECO:0000256" key="13">
    <source>
        <dbReference type="SAM" id="SignalP"/>
    </source>
</evidence>
<dbReference type="PANTHER" id="PTHR37425:SF1">
    <property type="entry name" value="OUTER MEMBRANE PROTEIN"/>
    <property type="match status" value="1"/>
</dbReference>
<keyword evidence="9" id="KW-0961">Cell wall biogenesis/degradation</keyword>
<reference evidence="14" key="1">
    <citation type="submission" date="2021-12" db="EMBL/GenBank/DDBJ databases">
        <authorList>
            <person name="Li Y."/>
        </authorList>
    </citation>
    <scope>NUCLEOTIDE SEQUENCE</scope>
    <source>
        <strain evidence="14">DKSPLA3</strain>
    </source>
</reference>
<keyword evidence="4" id="KW-0479">Metal-binding</keyword>
<keyword evidence="3" id="KW-0645">Protease</keyword>
<evidence type="ECO:0000256" key="6">
    <source>
        <dbReference type="ARBA" id="ARBA00022801"/>
    </source>
</evidence>
<name>A0A9X1SYS5_9HYPH</name>
<evidence type="ECO:0000256" key="2">
    <source>
        <dbReference type="ARBA" id="ARBA00004776"/>
    </source>
</evidence>
<keyword evidence="7" id="KW-0862">Zinc</keyword>
<keyword evidence="15" id="KW-1185">Reference proteome</keyword>
<keyword evidence="6" id="KW-0378">Hydrolase</keyword>
<dbReference type="SUPFAM" id="SSF55166">
    <property type="entry name" value="Hedgehog/DD-peptidase"/>
    <property type="match status" value="1"/>
</dbReference>
<proteinExistence type="inferred from homology"/>
<accession>A0A9X1SYS5</accession>
<comment type="similarity">
    <text evidence="10">Belongs to the peptidase M15 family.</text>
</comment>
<evidence type="ECO:0000256" key="1">
    <source>
        <dbReference type="ARBA" id="ARBA00001947"/>
    </source>
</evidence>
<dbReference type="AlphaFoldDB" id="A0A9X1SYS5"/>
<feature type="signal peptide" evidence="13">
    <location>
        <begin position="1"/>
        <end position="18"/>
    </location>
</feature>
<dbReference type="PANTHER" id="PTHR37425">
    <property type="match status" value="1"/>
</dbReference>
<keyword evidence="5 13" id="KW-0732">Signal</keyword>
<keyword evidence="8" id="KW-0482">Metalloprotease</keyword>
<dbReference type="Pfam" id="PF05951">
    <property type="entry name" value="Peptidase_M15_2"/>
    <property type="match status" value="1"/>
</dbReference>
<evidence type="ECO:0000256" key="12">
    <source>
        <dbReference type="SAM" id="MobiDB-lite"/>
    </source>
</evidence>
<evidence type="ECO:0000256" key="8">
    <source>
        <dbReference type="ARBA" id="ARBA00023049"/>
    </source>
</evidence>
<comment type="pathway">
    <text evidence="2">Cell wall biogenesis; cell wall polysaccharide biosynthesis.</text>
</comment>
<dbReference type="InterPro" id="IPR009045">
    <property type="entry name" value="Zn_M74/Hedgehog-like"/>
</dbReference>
<gene>
    <name evidence="14" type="ORF">LRX75_01315</name>
</gene>
<dbReference type="InterPro" id="IPR010275">
    <property type="entry name" value="MepK"/>
</dbReference>
<comment type="caution">
    <text evidence="14">The sequence shown here is derived from an EMBL/GenBank/DDBJ whole genome shotgun (WGS) entry which is preliminary data.</text>
</comment>
<evidence type="ECO:0000256" key="4">
    <source>
        <dbReference type="ARBA" id="ARBA00022723"/>
    </source>
</evidence>
<evidence type="ECO:0000313" key="15">
    <source>
        <dbReference type="Proteomes" id="UP001139089"/>
    </source>
</evidence>
<dbReference type="CDD" id="cd14844">
    <property type="entry name" value="Zn-DD-carboxypeptidase_like"/>
    <property type="match status" value="1"/>
</dbReference>
<organism evidence="14 15">
    <name type="scientific">Rhizobium quercicola</name>
    <dbReference type="NCBI Taxonomy" id="2901226"/>
    <lineage>
        <taxon>Bacteria</taxon>
        <taxon>Pseudomonadati</taxon>
        <taxon>Pseudomonadota</taxon>
        <taxon>Alphaproteobacteria</taxon>
        <taxon>Hyphomicrobiales</taxon>
        <taxon>Rhizobiaceae</taxon>
        <taxon>Rhizobium/Agrobacterium group</taxon>
        <taxon>Rhizobium</taxon>
    </lineage>
</organism>
<evidence type="ECO:0000256" key="11">
    <source>
        <dbReference type="ARBA" id="ARBA00093666"/>
    </source>
</evidence>
<protein>
    <recommendedName>
        <fullName evidence="11">Murein endopeptidase K</fullName>
    </recommendedName>
</protein>
<comment type="cofactor">
    <cofactor evidence="1">
        <name>Zn(2+)</name>
        <dbReference type="ChEBI" id="CHEBI:29105"/>
    </cofactor>
</comment>
<dbReference type="GO" id="GO:0008237">
    <property type="term" value="F:metallopeptidase activity"/>
    <property type="evidence" value="ECO:0007669"/>
    <property type="project" value="UniProtKB-KW"/>
</dbReference>
<evidence type="ECO:0000256" key="9">
    <source>
        <dbReference type="ARBA" id="ARBA00023316"/>
    </source>
</evidence>
<dbReference type="Gene3D" id="3.30.1380.10">
    <property type="match status" value="1"/>
</dbReference>